<keyword evidence="11" id="KW-1185">Reference proteome</keyword>
<dbReference type="RefSeq" id="WP_015181822.1">
    <property type="nucleotide sequence ID" value="NC_019738.1"/>
</dbReference>
<dbReference type="HOGENOM" id="CLU_067329_0_0_3"/>
<feature type="transmembrane region" description="Helical" evidence="8">
    <location>
        <begin position="279"/>
        <end position="298"/>
    </location>
</feature>
<evidence type="ECO:0000313" key="10">
    <source>
        <dbReference type="EMBL" id="AFZ17670.1"/>
    </source>
</evidence>
<keyword evidence="5 8" id="KW-1133">Transmembrane helix</keyword>
<feature type="transmembrane region" description="Helical" evidence="8">
    <location>
        <begin position="217"/>
        <end position="236"/>
    </location>
</feature>
<dbReference type="PANTHER" id="PTHR32322:SF18">
    <property type="entry name" value="S-ADENOSYLMETHIONINE_S-ADENOSYLHOMOCYSTEINE TRANSPORTER"/>
    <property type="match status" value="1"/>
</dbReference>
<feature type="transmembrane region" description="Helical" evidence="8">
    <location>
        <begin position="248"/>
        <end position="267"/>
    </location>
</feature>
<proteinExistence type="inferred from homology"/>
<protein>
    <submittedName>
        <fullName evidence="10">DMT(Drug/metabolite transporter) superfamily permease</fullName>
    </submittedName>
</protein>
<feature type="transmembrane region" description="Helical" evidence="8">
    <location>
        <begin position="147"/>
        <end position="167"/>
    </location>
</feature>
<feature type="transmembrane region" description="Helical" evidence="8">
    <location>
        <begin position="91"/>
        <end position="112"/>
    </location>
</feature>
<dbReference type="AlphaFoldDB" id="K9WBB6"/>
<evidence type="ECO:0000256" key="2">
    <source>
        <dbReference type="ARBA" id="ARBA00007362"/>
    </source>
</evidence>
<evidence type="ECO:0000256" key="1">
    <source>
        <dbReference type="ARBA" id="ARBA00004651"/>
    </source>
</evidence>
<evidence type="ECO:0000256" key="8">
    <source>
        <dbReference type="SAM" id="Phobius"/>
    </source>
</evidence>
<dbReference type="GO" id="GO:0005886">
    <property type="term" value="C:plasma membrane"/>
    <property type="evidence" value="ECO:0007669"/>
    <property type="project" value="UniProtKB-SubCell"/>
</dbReference>
<organism evidence="10 11">
    <name type="scientific">Allocoleopsis franciscana PCC 7113</name>
    <dbReference type="NCBI Taxonomy" id="1173027"/>
    <lineage>
        <taxon>Bacteria</taxon>
        <taxon>Bacillati</taxon>
        <taxon>Cyanobacteriota</taxon>
        <taxon>Cyanophyceae</taxon>
        <taxon>Coleofasciculales</taxon>
        <taxon>Coleofasciculaceae</taxon>
        <taxon>Allocoleopsis</taxon>
        <taxon>Allocoleopsis franciscana</taxon>
    </lineage>
</organism>
<dbReference type="OrthoDB" id="505666at2"/>
<feature type="transmembrane region" description="Helical" evidence="8">
    <location>
        <begin position="187"/>
        <end position="205"/>
    </location>
</feature>
<dbReference type="PATRIC" id="fig|1173027.3.peg.2002"/>
<keyword evidence="4 8" id="KW-0812">Transmembrane</keyword>
<evidence type="ECO:0000256" key="6">
    <source>
        <dbReference type="ARBA" id="ARBA00023136"/>
    </source>
</evidence>
<evidence type="ECO:0000256" key="7">
    <source>
        <dbReference type="SAM" id="MobiDB-lite"/>
    </source>
</evidence>
<dbReference type="InterPro" id="IPR000620">
    <property type="entry name" value="EamA_dom"/>
</dbReference>
<dbReference type="KEGG" id="mic:Mic7113_1813"/>
<evidence type="ECO:0000313" key="11">
    <source>
        <dbReference type="Proteomes" id="UP000010471"/>
    </source>
</evidence>
<dbReference type="PANTHER" id="PTHR32322">
    <property type="entry name" value="INNER MEMBRANE TRANSPORTER"/>
    <property type="match status" value="1"/>
</dbReference>
<evidence type="ECO:0000259" key="9">
    <source>
        <dbReference type="Pfam" id="PF00892"/>
    </source>
</evidence>
<comment type="subcellular location">
    <subcellularLocation>
        <location evidence="1">Cell membrane</location>
        <topology evidence="1">Multi-pass membrane protein</topology>
    </subcellularLocation>
</comment>
<feature type="domain" description="EamA" evidence="9">
    <location>
        <begin position="184"/>
        <end position="319"/>
    </location>
</feature>
<sequence length="352" mass="37866">MSKLIARVKSLTYRIPGRAYLLFAILIFASANSITRKLTEIGAQNLIDGRNPISFCNVLFVGNLCALITLSLIYGKQLNVQSFKQLSWSDWLGLSTVAILSGALAPALFFIALDLTMVNNVVLIGRIEPPLILALSILLLRERVNYWVIAGAIVSFIGVVLTIVLQAPEAGMMTMGGGGLQIGRGELMAAGAAVSLAFSTIISKVKLRQIPLGLFSLFRMALGTVVFFTVALKLYGVVHFADVFSPFLWQWMAIYSVVIIVGGQLCWFTGLKTTDASDVSLASAFSPLAGILAAYLILGESPTMAQYIGGSVIIFGIILNQIGVARMPRKLPTTPPISSDKEQDMEVGFKGI</sequence>
<evidence type="ECO:0000256" key="4">
    <source>
        <dbReference type="ARBA" id="ARBA00022692"/>
    </source>
</evidence>
<gene>
    <name evidence="10" type="ORF">Mic7113_1813</name>
</gene>
<dbReference type="SUPFAM" id="SSF103481">
    <property type="entry name" value="Multidrug resistance efflux transporter EmrE"/>
    <property type="match status" value="2"/>
</dbReference>
<dbReference type="EMBL" id="CP003630">
    <property type="protein sequence ID" value="AFZ17670.1"/>
    <property type="molecule type" value="Genomic_DNA"/>
</dbReference>
<reference evidence="10 11" key="1">
    <citation type="submission" date="2012-06" db="EMBL/GenBank/DDBJ databases">
        <title>Finished chromosome of genome of Microcoleus sp. PCC 7113.</title>
        <authorList>
            <consortium name="US DOE Joint Genome Institute"/>
            <person name="Gugger M."/>
            <person name="Coursin T."/>
            <person name="Rippka R."/>
            <person name="Tandeau De Marsac N."/>
            <person name="Huntemann M."/>
            <person name="Wei C.-L."/>
            <person name="Han J."/>
            <person name="Detter J.C."/>
            <person name="Han C."/>
            <person name="Tapia R."/>
            <person name="Chen A."/>
            <person name="Kyrpides N."/>
            <person name="Mavromatis K."/>
            <person name="Markowitz V."/>
            <person name="Szeto E."/>
            <person name="Ivanova N."/>
            <person name="Pagani I."/>
            <person name="Pati A."/>
            <person name="Goodwin L."/>
            <person name="Nordberg H.P."/>
            <person name="Cantor M.N."/>
            <person name="Hua S.X."/>
            <person name="Woyke T."/>
            <person name="Kerfeld C.A."/>
        </authorList>
    </citation>
    <scope>NUCLEOTIDE SEQUENCE [LARGE SCALE GENOMIC DNA]</scope>
    <source>
        <strain evidence="10 11">PCC 7113</strain>
    </source>
</reference>
<feature type="region of interest" description="Disordered" evidence="7">
    <location>
        <begin position="333"/>
        <end position="352"/>
    </location>
</feature>
<feature type="transmembrane region" description="Helical" evidence="8">
    <location>
        <begin position="304"/>
        <end position="322"/>
    </location>
</feature>
<keyword evidence="6 8" id="KW-0472">Membrane</keyword>
<evidence type="ECO:0000256" key="5">
    <source>
        <dbReference type="ARBA" id="ARBA00022989"/>
    </source>
</evidence>
<dbReference type="STRING" id="1173027.Mic7113_1813"/>
<dbReference type="eggNOG" id="COG0697">
    <property type="taxonomic scope" value="Bacteria"/>
</dbReference>
<accession>K9WBB6</accession>
<comment type="similarity">
    <text evidence="2">Belongs to the EamA transporter family.</text>
</comment>
<dbReference type="Pfam" id="PF00892">
    <property type="entry name" value="EamA"/>
    <property type="match status" value="2"/>
</dbReference>
<feature type="domain" description="EamA" evidence="9">
    <location>
        <begin position="44"/>
        <end position="163"/>
    </location>
</feature>
<dbReference type="Gene3D" id="1.10.3730.20">
    <property type="match status" value="1"/>
</dbReference>
<evidence type="ECO:0000256" key="3">
    <source>
        <dbReference type="ARBA" id="ARBA00022475"/>
    </source>
</evidence>
<feature type="transmembrane region" description="Helical" evidence="8">
    <location>
        <begin position="57"/>
        <end position="75"/>
    </location>
</feature>
<dbReference type="InterPro" id="IPR050638">
    <property type="entry name" value="AA-Vitamin_Transporters"/>
</dbReference>
<dbReference type="InterPro" id="IPR037185">
    <property type="entry name" value="EmrE-like"/>
</dbReference>
<name>K9WBB6_9CYAN</name>
<dbReference type="Proteomes" id="UP000010471">
    <property type="component" value="Chromosome"/>
</dbReference>
<keyword evidence="3" id="KW-1003">Cell membrane</keyword>